<evidence type="ECO:0000313" key="2">
    <source>
        <dbReference type="EMBL" id="CZR67724.1"/>
    </source>
</evidence>
<organism evidence="2 3">
    <name type="scientific">Phialocephala subalpina</name>
    <dbReference type="NCBI Taxonomy" id="576137"/>
    <lineage>
        <taxon>Eukaryota</taxon>
        <taxon>Fungi</taxon>
        <taxon>Dikarya</taxon>
        <taxon>Ascomycota</taxon>
        <taxon>Pezizomycotina</taxon>
        <taxon>Leotiomycetes</taxon>
        <taxon>Helotiales</taxon>
        <taxon>Mollisiaceae</taxon>
        <taxon>Phialocephala</taxon>
        <taxon>Phialocephala fortinii species complex</taxon>
    </lineage>
</organism>
<dbReference type="OrthoDB" id="2157530at2759"/>
<dbReference type="Proteomes" id="UP000184330">
    <property type="component" value="Unassembled WGS sequence"/>
</dbReference>
<reference evidence="2 3" key="1">
    <citation type="submission" date="2016-03" db="EMBL/GenBank/DDBJ databases">
        <authorList>
            <person name="Ploux O."/>
        </authorList>
    </citation>
    <scope>NUCLEOTIDE SEQUENCE [LARGE SCALE GENOMIC DNA]</scope>
    <source>
        <strain evidence="2 3">UAMH 11012</strain>
    </source>
</reference>
<dbReference type="Pfam" id="PF26639">
    <property type="entry name" value="Het-6_barrel"/>
    <property type="match status" value="1"/>
</dbReference>
<dbReference type="EMBL" id="FJOG01000046">
    <property type="protein sequence ID" value="CZR67724.1"/>
    <property type="molecule type" value="Genomic_DNA"/>
</dbReference>
<feature type="domain" description="Heterokaryon incompatibility" evidence="1">
    <location>
        <begin position="60"/>
        <end position="288"/>
    </location>
</feature>
<dbReference type="InterPro" id="IPR052895">
    <property type="entry name" value="HetReg/Transcr_Mod"/>
</dbReference>
<gene>
    <name evidence="2" type="ORF">PAC_17623</name>
</gene>
<dbReference type="PANTHER" id="PTHR24148">
    <property type="entry name" value="ANKYRIN REPEAT DOMAIN-CONTAINING PROTEIN 39 HOMOLOG-RELATED"/>
    <property type="match status" value="1"/>
</dbReference>
<dbReference type="Pfam" id="PF06985">
    <property type="entry name" value="HET"/>
    <property type="match status" value="1"/>
</dbReference>
<keyword evidence="3" id="KW-1185">Reference proteome</keyword>
<dbReference type="InterPro" id="IPR010730">
    <property type="entry name" value="HET"/>
</dbReference>
<protein>
    <recommendedName>
        <fullName evidence="1">Heterokaryon incompatibility domain-containing protein</fullName>
    </recommendedName>
</protein>
<sequence>MAAKTQSLTTIPNDRNFYKPLNPAKHDIRLLVLWPTQYWNGCDPRCCLVRTSLTNDTSRYDALSYCWGDLNDTKSIKIEHTEEFTFNRRLTDGLDQYARGYQRDPSTDTDEWFDQSQQLGTWLDRLPDKGKYVSDFHVTTSLYNYLKRKPVNTPHLLWVDAVCINQSDLHERSHQIEYMREIYKRAFTVIIWLGNEASGDDPNILWEMEELCLSCTRFSDRLNSVRSANVRLTVDEFLGSQQTSTFVPHFLKFYYEDGPITETLRGYYERVCKFFSHPWFRRIWVLQEVRNSQRKIVSQENQGGLWRSITSAAQFSQQLFNSLMVEDSGKHSYLPDIWNEIVYGNEPIPLLVLVFGTREFGATDPRDKLLALLGIAAETSCLESLPTEIRAGYCQTKTQFYTDFTSWLITLQMSLDVLSAVFHPQQIDVPHGSIENTLPSWVPDYNGRIPPAGMTIGFSAKYRASDDRPVRRYGTNQPGMLRLEGVEIGRLSDLIAGEFCGQPLNSDFILLATFDDKFEFLGHRGVLPVLPFLWHALQRAGDKAISVETLFRTLTCCISTEVNENANVSLPFRTVISREFLWEEFVLHWNKFDTEQFPRDSAVERVNNFAELALVSCGDRSLFLIPERGAICLCPKNALPNDLVVILFGGNVPYVLRERLPSPELIPGEQVLVNPIYEFIGECYVDGYMDGSILRNIDQGKIFDIF</sequence>
<dbReference type="PANTHER" id="PTHR24148:SF64">
    <property type="entry name" value="HETEROKARYON INCOMPATIBILITY DOMAIN-CONTAINING PROTEIN"/>
    <property type="match status" value="1"/>
</dbReference>
<accession>A0A1L7XRQ2</accession>
<name>A0A1L7XRQ2_9HELO</name>
<dbReference type="AlphaFoldDB" id="A0A1L7XRQ2"/>
<proteinExistence type="predicted"/>
<evidence type="ECO:0000313" key="3">
    <source>
        <dbReference type="Proteomes" id="UP000184330"/>
    </source>
</evidence>
<dbReference type="STRING" id="576137.A0A1L7XRQ2"/>
<evidence type="ECO:0000259" key="1">
    <source>
        <dbReference type="Pfam" id="PF06985"/>
    </source>
</evidence>